<dbReference type="PANTHER" id="PTHR43140:SF1">
    <property type="entry name" value="TYPE I RESTRICTION ENZYME ECOKI SPECIFICITY SUBUNIT"/>
    <property type="match status" value="1"/>
</dbReference>
<dbReference type="SUPFAM" id="SSF116734">
    <property type="entry name" value="DNA methylase specificity domain"/>
    <property type="match status" value="2"/>
</dbReference>
<dbReference type="GO" id="GO:0003677">
    <property type="term" value="F:DNA binding"/>
    <property type="evidence" value="ECO:0007669"/>
    <property type="project" value="UniProtKB-KW"/>
</dbReference>
<accession>A0A7W3T1S3</accession>
<dbReference type="RefSeq" id="WP_182661757.1">
    <property type="nucleotide sequence ID" value="NZ_VKHS01000113.1"/>
</dbReference>
<sequence>MSTVRLRHLAQINPPTPAFDRLADGDELTFLPMEAVWPGSRLDLSRRRRKAAVATGYTRFQDGDVLVPKITPTFEAGRAVLIEGLHGGVGAGTTELHVLRPGSQVDGRFLYYLVNAHSFLKLGEAEMYGVAGQRRVPDEFLRNLLVRSIPLDGQRRIVKFLDIETARMDQMVDLQFQFLEKLRERESAQLDLEIQRMMTEWGSIPFRRFIWGVDQGVSPQCDAIPAGDHEWGVLKVSSLRPGVFLPEENKRLPNSISPDTSNEVREGDLLVVRANTPQLVGSTAAVPRIRRKLLLSDKIFRVRLLSGVSPEFIAAVARGKRVRDLCAAVSNGASQSMANIRFEEVKAWPIPAVTSDVQDAFVKRVSDERARLNALQSRIERQFALLGERRQALITAAVTGQFDVSSASGRNVTDGVGV</sequence>
<comment type="caution">
    <text evidence="3">The sequence shown here is derived from an EMBL/GenBank/DDBJ whole genome shotgun (WGS) entry which is preliminary data.</text>
</comment>
<gene>
    <name evidence="3" type="ORF">FOE67_07450</name>
</gene>
<dbReference type="InterPro" id="IPR044946">
    <property type="entry name" value="Restrct_endonuc_typeI_TRD_sf"/>
</dbReference>
<dbReference type="CDD" id="cd17260">
    <property type="entry name" value="RMtype1_S_EcoEI-TRD1-CR1_like"/>
    <property type="match status" value="1"/>
</dbReference>
<protein>
    <submittedName>
        <fullName evidence="3">Restriction endonuclease subunit S</fullName>
    </submittedName>
</protein>
<dbReference type="Proteomes" id="UP000530234">
    <property type="component" value="Unassembled WGS sequence"/>
</dbReference>
<dbReference type="EMBL" id="VKHS01000113">
    <property type="protein sequence ID" value="MBB0229352.1"/>
    <property type="molecule type" value="Genomic_DNA"/>
</dbReference>
<evidence type="ECO:0000256" key="1">
    <source>
        <dbReference type="ARBA" id="ARBA00022747"/>
    </source>
</evidence>
<proteinExistence type="predicted"/>
<dbReference type="GO" id="GO:0004519">
    <property type="term" value="F:endonuclease activity"/>
    <property type="evidence" value="ECO:0007669"/>
    <property type="project" value="UniProtKB-KW"/>
</dbReference>
<dbReference type="AlphaFoldDB" id="A0A7W3T1S3"/>
<evidence type="ECO:0000313" key="4">
    <source>
        <dbReference type="Proteomes" id="UP000530234"/>
    </source>
</evidence>
<keyword evidence="3" id="KW-0255">Endonuclease</keyword>
<evidence type="ECO:0000256" key="2">
    <source>
        <dbReference type="ARBA" id="ARBA00023125"/>
    </source>
</evidence>
<dbReference type="InterPro" id="IPR051212">
    <property type="entry name" value="Type-I_RE_S_subunit"/>
</dbReference>
<organism evidence="3 4">
    <name type="scientific">Streptomyces calidiresistens</name>
    <dbReference type="NCBI Taxonomy" id="1485586"/>
    <lineage>
        <taxon>Bacteria</taxon>
        <taxon>Bacillati</taxon>
        <taxon>Actinomycetota</taxon>
        <taxon>Actinomycetes</taxon>
        <taxon>Kitasatosporales</taxon>
        <taxon>Streptomycetaceae</taxon>
        <taxon>Streptomyces</taxon>
    </lineage>
</organism>
<keyword evidence="1" id="KW-0680">Restriction system</keyword>
<dbReference type="Gene3D" id="3.90.220.20">
    <property type="entry name" value="DNA methylase specificity domains"/>
    <property type="match status" value="2"/>
</dbReference>
<reference evidence="4" key="1">
    <citation type="submission" date="2019-10" db="EMBL/GenBank/DDBJ databases">
        <title>Streptomyces sp. nov., a novel actinobacterium isolated from alkaline environment.</title>
        <authorList>
            <person name="Golinska P."/>
        </authorList>
    </citation>
    <scope>NUCLEOTIDE SEQUENCE [LARGE SCALE GENOMIC DNA]</scope>
    <source>
        <strain evidence="4">DSM 42108</strain>
    </source>
</reference>
<keyword evidence="4" id="KW-1185">Reference proteome</keyword>
<dbReference type="GO" id="GO:0009307">
    <property type="term" value="P:DNA restriction-modification system"/>
    <property type="evidence" value="ECO:0007669"/>
    <property type="project" value="UniProtKB-KW"/>
</dbReference>
<keyword evidence="3" id="KW-0378">Hydrolase</keyword>
<evidence type="ECO:0000313" key="3">
    <source>
        <dbReference type="EMBL" id="MBB0229352.1"/>
    </source>
</evidence>
<keyword evidence="2" id="KW-0238">DNA-binding</keyword>
<dbReference type="PANTHER" id="PTHR43140">
    <property type="entry name" value="TYPE-1 RESTRICTION ENZYME ECOKI SPECIFICITY PROTEIN"/>
    <property type="match status" value="1"/>
</dbReference>
<keyword evidence="3" id="KW-0540">Nuclease</keyword>
<name>A0A7W3T1S3_9ACTN</name>